<dbReference type="Gene3D" id="3.40.390.10">
    <property type="entry name" value="Collagenase (Catalytic Domain)"/>
    <property type="match status" value="1"/>
</dbReference>
<dbReference type="GO" id="GO:0004222">
    <property type="term" value="F:metalloendopeptidase activity"/>
    <property type="evidence" value="ECO:0007669"/>
    <property type="project" value="InterPro"/>
</dbReference>
<dbReference type="EMBL" id="QDEB01110799">
    <property type="protein sequence ID" value="RZB54414.1"/>
    <property type="molecule type" value="Genomic_DNA"/>
</dbReference>
<proteinExistence type="predicted"/>
<dbReference type="InterPro" id="IPR024079">
    <property type="entry name" value="MetalloPept_cat_dom_sf"/>
</dbReference>
<gene>
    <name evidence="4" type="ORF">BDFB_008533</name>
</gene>
<dbReference type="PANTHER" id="PTHR11905:SF159">
    <property type="entry name" value="ADAM METALLOPROTEASE"/>
    <property type="match status" value="1"/>
</dbReference>
<keyword evidence="2" id="KW-0862">Zinc</keyword>
<dbReference type="InterPro" id="IPR001590">
    <property type="entry name" value="Peptidase_M12B"/>
</dbReference>
<name>A0A482VDN0_ASBVE</name>
<keyword evidence="2" id="KW-0479">Metal-binding</keyword>
<dbReference type="SUPFAM" id="SSF55486">
    <property type="entry name" value="Metalloproteases ('zincins'), catalytic domain"/>
    <property type="match status" value="1"/>
</dbReference>
<feature type="domain" description="Peptidase M12B" evidence="3">
    <location>
        <begin position="88"/>
        <end position="275"/>
    </location>
</feature>
<feature type="binding site" evidence="2">
    <location>
        <position position="248"/>
    </location>
    <ligand>
        <name>Zn(2+)</name>
        <dbReference type="ChEBI" id="CHEBI:29105"/>
        <note>catalytic</note>
    </ligand>
</feature>
<sequence length="450" mass="51214">RGIIHFDKNEYYVIHPLPKRFNDNVSRQPHIVIRKHHLKTCLHHYNTTLPNTNDNIQTTKDLEAKIEGNTIQSLSRSKRESFPLGTPIFVETAVFVDRDLFEHMKINFPVDTERELIRFVLAMINAVQLLYHDPSLGRPVNFVLKRLEILKEEATGLVRPPDIDRFLSNFCNWQRTKNPVGDREPQHWDHALILTGLDLYVRGKHGKISNQVVGLAPVAGMCTTTSSCTVNEGRHFESVYVVAHEIGHNLGMRHDGPLADNDCDPTSYIMSPTLGILPNHDVYWIMEVQQGSWITVQKVHYQENVSIQTNNYSKTPLSRHSSQQPLDDVCRDLHCERERYTWTSHPALEGTLCGHNMKKYPEVGANGGLSVTVLLVVCLEKKVGYVPEALVSWYLVESAIILGNIFSVLNISITVQYLLNLDHREVEVIVKALIKNIKHVTLNSALMFLG</sequence>
<dbReference type="Pfam" id="PF01421">
    <property type="entry name" value="Reprolysin"/>
    <property type="match status" value="1"/>
</dbReference>
<evidence type="ECO:0000313" key="5">
    <source>
        <dbReference type="Proteomes" id="UP000292052"/>
    </source>
</evidence>
<dbReference type="PROSITE" id="PS50215">
    <property type="entry name" value="ADAM_MEPRO"/>
    <property type="match status" value="1"/>
</dbReference>
<keyword evidence="1" id="KW-0482">Metalloprotease</keyword>
<evidence type="ECO:0000256" key="2">
    <source>
        <dbReference type="PROSITE-ProRule" id="PRU00276"/>
    </source>
</evidence>
<reference evidence="4 5" key="1">
    <citation type="submission" date="2017-03" db="EMBL/GenBank/DDBJ databases">
        <title>Genome of the blue death feigning beetle - Asbolus verrucosus.</title>
        <authorList>
            <person name="Rider S.D."/>
        </authorList>
    </citation>
    <scope>NUCLEOTIDE SEQUENCE [LARGE SCALE GENOMIC DNA]</scope>
    <source>
        <strain evidence="4">Butters</strain>
        <tissue evidence="4">Head and leg muscle</tissue>
    </source>
</reference>
<dbReference type="OrthoDB" id="6728815at2759"/>
<keyword evidence="1" id="KW-0378">Hydrolase</keyword>
<feature type="active site" evidence="2">
    <location>
        <position position="245"/>
    </location>
</feature>
<evidence type="ECO:0000259" key="3">
    <source>
        <dbReference type="PROSITE" id="PS50215"/>
    </source>
</evidence>
<dbReference type="GO" id="GO:0006508">
    <property type="term" value="P:proteolysis"/>
    <property type="evidence" value="ECO:0007669"/>
    <property type="project" value="InterPro"/>
</dbReference>
<feature type="binding site" evidence="2">
    <location>
        <position position="254"/>
    </location>
    <ligand>
        <name>Zn(2+)</name>
        <dbReference type="ChEBI" id="CHEBI:29105"/>
        <note>catalytic</note>
    </ligand>
</feature>
<dbReference type="Proteomes" id="UP000292052">
    <property type="component" value="Unassembled WGS sequence"/>
</dbReference>
<organism evidence="4 5">
    <name type="scientific">Asbolus verrucosus</name>
    <name type="common">Desert ironclad beetle</name>
    <dbReference type="NCBI Taxonomy" id="1661398"/>
    <lineage>
        <taxon>Eukaryota</taxon>
        <taxon>Metazoa</taxon>
        <taxon>Ecdysozoa</taxon>
        <taxon>Arthropoda</taxon>
        <taxon>Hexapoda</taxon>
        <taxon>Insecta</taxon>
        <taxon>Pterygota</taxon>
        <taxon>Neoptera</taxon>
        <taxon>Endopterygota</taxon>
        <taxon>Coleoptera</taxon>
        <taxon>Polyphaga</taxon>
        <taxon>Cucujiformia</taxon>
        <taxon>Tenebrionidae</taxon>
        <taxon>Pimeliinae</taxon>
        <taxon>Asbolus</taxon>
    </lineage>
</organism>
<accession>A0A482VDN0</accession>
<feature type="non-terminal residue" evidence="4">
    <location>
        <position position="1"/>
    </location>
</feature>
<feature type="binding site" evidence="2">
    <location>
        <position position="244"/>
    </location>
    <ligand>
        <name>Zn(2+)</name>
        <dbReference type="ChEBI" id="CHEBI:29105"/>
        <note>catalytic</note>
    </ligand>
</feature>
<comment type="caution">
    <text evidence="2">Lacks conserved residue(s) required for the propagation of feature annotation.</text>
</comment>
<dbReference type="AlphaFoldDB" id="A0A482VDN0"/>
<dbReference type="GO" id="GO:0046872">
    <property type="term" value="F:metal ion binding"/>
    <property type="evidence" value="ECO:0007669"/>
    <property type="project" value="UniProtKB-KW"/>
</dbReference>
<evidence type="ECO:0000256" key="1">
    <source>
        <dbReference type="ARBA" id="ARBA00023049"/>
    </source>
</evidence>
<protein>
    <submittedName>
        <fullName evidence="4">Reprolysin domain containing protein</fullName>
    </submittedName>
</protein>
<evidence type="ECO:0000313" key="4">
    <source>
        <dbReference type="EMBL" id="RZB54414.1"/>
    </source>
</evidence>
<keyword evidence="1" id="KW-0645">Protease</keyword>
<comment type="caution">
    <text evidence="4">The sequence shown here is derived from an EMBL/GenBank/DDBJ whole genome shotgun (WGS) entry which is preliminary data.</text>
</comment>
<keyword evidence="5" id="KW-1185">Reference proteome</keyword>
<dbReference type="PANTHER" id="PTHR11905">
    <property type="entry name" value="ADAM A DISINTEGRIN AND METALLOPROTEASE DOMAIN"/>
    <property type="match status" value="1"/>
</dbReference>